<sequence>VYEQLARKYGSVFCIPAILGYSRLVLFDPKVIQHFYSHEMFLHQQTTLTKQFIENLVGNGVLRAEGDSHKRQRKALTPAFSDAAIRRLTYIFFDSAYKVGACSRDLHPP</sequence>
<organism evidence="2 3">
    <name type="scientific">Postia placenta MAD-698-R-SB12</name>
    <dbReference type="NCBI Taxonomy" id="670580"/>
    <lineage>
        <taxon>Eukaryota</taxon>
        <taxon>Fungi</taxon>
        <taxon>Dikarya</taxon>
        <taxon>Basidiomycota</taxon>
        <taxon>Agaricomycotina</taxon>
        <taxon>Agaricomycetes</taxon>
        <taxon>Polyporales</taxon>
        <taxon>Adustoporiaceae</taxon>
        <taxon>Rhodonia</taxon>
    </lineage>
</organism>
<gene>
    <name evidence="2" type="ORF">POSPLADRAFT_1162597</name>
</gene>
<dbReference type="GeneID" id="36332686"/>
<dbReference type="GO" id="GO:0004497">
    <property type="term" value="F:monooxygenase activity"/>
    <property type="evidence" value="ECO:0007669"/>
    <property type="project" value="InterPro"/>
</dbReference>
<name>A0A1X6MHQ1_9APHY</name>
<dbReference type="GO" id="GO:0016705">
    <property type="term" value="F:oxidoreductase activity, acting on paired donors, with incorporation or reduction of molecular oxygen"/>
    <property type="evidence" value="ECO:0007669"/>
    <property type="project" value="InterPro"/>
</dbReference>
<dbReference type="OrthoDB" id="1470350at2759"/>
<dbReference type="EMBL" id="KZ110833">
    <property type="protein sequence ID" value="OSX55878.1"/>
    <property type="molecule type" value="Genomic_DNA"/>
</dbReference>
<evidence type="ECO:0000313" key="2">
    <source>
        <dbReference type="EMBL" id="OSX55878.1"/>
    </source>
</evidence>
<dbReference type="GO" id="GO:0020037">
    <property type="term" value="F:heme binding"/>
    <property type="evidence" value="ECO:0007669"/>
    <property type="project" value="InterPro"/>
</dbReference>
<reference evidence="2 3" key="1">
    <citation type="submission" date="2017-04" db="EMBL/GenBank/DDBJ databases">
        <title>Genome Sequence of the Model Brown-Rot Fungus Postia placenta SB12.</title>
        <authorList>
            <consortium name="DOE Joint Genome Institute"/>
            <person name="Gaskell J."/>
            <person name="Kersten P."/>
            <person name="Larrondo L.F."/>
            <person name="Canessa P."/>
            <person name="Martinez D."/>
            <person name="Hibbett D."/>
            <person name="Schmoll M."/>
            <person name="Kubicek C.P."/>
            <person name="Martinez A.T."/>
            <person name="Yadav J."/>
            <person name="Master E."/>
            <person name="Magnuson J.K."/>
            <person name="James T."/>
            <person name="Yaver D."/>
            <person name="Berka R."/>
            <person name="Labutti K."/>
            <person name="Lipzen A."/>
            <person name="Aerts A."/>
            <person name="Barry K."/>
            <person name="Henrissat B."/>
            <person name="Blanchette R."/>
            <person name="Grigoriev I."/>
            <person name="Cullen D."/>
        </authorList>
    </citation>
    <scope>NUCLEOTIDE SEQUENCE [LARGE SCALE GENOMIC DNA]</scope>
    <source>
        <strain evidence="2 3">MAD-698-R-SB12</strain>
    </source>
</reference>
<dbReference type="Pfam" id="PF00067">
    <property type="entry name" value="p450"/>
    <property type="match status" value="1"/>
</dbReference>
<accession>A0A1X6MHQ1</accession>
<evidence type="ECO:0008006" key="4">
    <source>
        <dbReference type="Google" id="ProtNLM"/>
    </source>
</evidence>
<dbReference type="RefSeq" id="XP_024332672.1">
    <property type="nucleotide sequence ID" value="XM_024487737.1"/>
</dbReference>
<evidence type="ECO:0000256" key="1">
    <source>
        <dbReference type="ARBA" id="ARBA00005179"/>
    </source>
</evidence>
<dbReference type="SUPFAM" id="SSF48264">
    <property type="entry name" value="Cytochrome P450"/>
    <property type="match status" value="1"/>
</dbReference>
<dbReference type="AlphaFoldDB" id="A0A1X6MHQ1"/>
<evidence type="ECO:0000313" key="3">
    <source>
        <dbReference type="Proteomes" id="UP000194127"/>
    </source>
</evidence>
<dbReference type="Gene3D" id="1.10.630.10">
    <property type="entry name" value="Cytochrome P450"/>
    <property type="match status" value="1"/>
</dbReference>
<dbReference type="Proteomes" id="UP000194127">
    <property type="component" value="Unassembled WGS sequence"/>
</dbReference>
<comment type="pathway">
    <text evidence="1">Secondary metabolite biosynthesis.</text>
</comment>
<dbReference type="InterPro" id="IPR001128">
    <property type="entry name" value="Cyt_P450"/>
</dbReference>
<dbReference type="GO" id="GO:0005506">
    <property type="term" value="F:iron ion binding"/>
    <property type="evidence" value="ECO:0007669"/>
    <property type="project" value="InterPro"/>
</dbReference>
<dbReference type="InterPro" id="IPR036396">
    <property type="entry name" value="Cyt_P450_sf"/>
</dbReference>
<keyword evidence="3" id="KW-1185">Reference proteome</keyword>
<proteinExistence type="predicted"/>
<protein>
    <recommendedName>
        <fullName evidence="4">Cytochrome P450</fullName>
    </recommendedName>
</protein>
<feature type="non-terminal residue" evidence="2">
    <location>
        <position position="1"/>
    </location>
</feature>